<keyword evidence="1" id="KW-0472">Membrane</keyword>
<protein>
    <submittedName>
        <fullName evidence="2">Uncharacterized protein</fullName>
    </submittedName>
</protein>
<dbReference type="AlphaFoldDB" id="A0A6A9QGT1"/>
<organism evidence="2 3">
    <name type="scientific">Sulfuracidifex metallicus DSM 6482 = JCM 9184</name>
    <dbReference type="NCBI Taxonomy" id="523847"/>
    <lineage>
        <taxon>Archaea</taxon>
        <taxon>Thermoproteota</taxon>
        <taxon>Thermoprotei</taxon>
        <taxon>Sulfolobales</taxon>
        <taxon>Sulfolobaceae</taxon>
        <taxon>Sulfuracidifex</taxon>
    </lineage>
</organism>
<dbReference type="EMBL" id="WGGD01000003">
    <property type="protein sequence ID" value="MUN27894.1"/>
    <property type="molecule type" value="Genomic_DNA"/>
</dbReference>
<evidence type="ECO:0000313" key="3">
    <source>
        <dbReference type="Proteomes" id="UP000470772"/>
    </source>
</evidence>
<comment type="caution">
    <text evidence="2">The sequence shown here is derived from an EMBL/GenBank/DDBJ whole genome shotgun (WGS) entry which is preliminary data.</text>
</comment>
<feature type="transmembrane region" description="Helical" evidence="1">
    <location>
        <begin position="9"/>
        <end position="33"/>
    </location>
</feature>
<reference evidence="2 3" key="1">
    <citation type="submission" date="2019-10" db="EMBL/GenBank/DDBJ databases">
        <title>Sequencing and Assembly of Multiple Reported Metal-Biooxidizing Members of the Extremely Thermoacidophilic Archaeal Family Sulfolobaceae.</title>
        <authorList>
            <person name="Counts J.A."/>
            <person name="Kelly R.M."/>
        </authorList>
    </citation>
    <scope>NUCLEOTIDE SEQUENCE [LARGE SCALE GENOMIC DNA]</scope>
    <source>
        <strain evidence="2 3">DSM 6482</strain>
    </source>
</reference>
<dbReference type="RefSeq" id="WP_156016008.1">
    <property type="nucleotide sequence ID" value="NZ_WGGD01000003.1"/>
</dbReference>
<sequence length="154" mass="16956">MKLNKKKTIIFLISVIAVAGIVITALPLIQAFMDPQSQTTVINASYGAFPLCIYNGVGVMGHLENVTGIMLQINNENDKYLNISCIENSSFVTHVNYVYLKQQVVDKNGNIVDGYIEEKDIFIGVETVVVPVKLSPGNYTVVFSDGNYFDVNIS</sequence>
<keyword evidence="1" id="KW-1133">Transmembrane helix</keyword>
<evidence type="ECO:0000313" key="2">
    <source>
        <dbReference type="EMBL" id="MUN27894.1"/>
    </source>
</evidence>
<keyword evidence="3" id="KW-1185">Reference proteome</keyword>
<gene>
    <name evidence="2" type="ORF">GC250_00055</name>
</gene>
<accession>A0A6A9QGT1</accession>
<proteinExistence type="predicted"/>
<evidence type="ECO:0000256" key="1">
    <source>
        <dbReference type="SAM" id="Phobius"/>
    </source>
</evidence>
<dbReference type="Proteomes" id="UP000470772">
    <property type="component" value="Unassembled WGS sequence"/>
</dbReference>
<keyword evidence="1" id="KW-0812">Transmembrane</keyword>
<name>A0A6A9QGT1_SULME</name>